<comment type="caution">
    <text evidence="3">The sequence shown here is derived from an EMBL/GenBank/DDBJ whole genome shotgun (WGS) entry which is preliminary data.</text>
</comment>
<keyword evidence="1" id="KW-0723">Serine/threonine-protein kinase</keyword>
<dbReference type="CDD" id="cd16936">
    <property type="entry name" value="HATPase_RsbW-like"/>
    <property type="match status" value="1"/>
</dbReference>
<dbReference type="Gene3D" id="3.30.565.10">
    <property type="entry name" value="Histidine kinase-like ATPase, C-terminal domain"/>
    <property type="match status" value="1"/>
</dbReference>
<dbReference type="EMBL" id="JNAD02000003">
    <property type="protein sequence ID" value="RKM97206.1"/>
    <property type="molecule type" value="Genomic_DNA"/>
</dbReference>
<gene>
    <name evidence="3" type="ORF">SFRA_008165</name>
</gene>
<dbReference type="InterPro" id="IPR003594">
    <property type="entry name" value="HATPase_dom"/>
</dbReference>
<evidence type="ECO:0000313" key="3">
    <source>
        <dbReference type="EMBL" id="RKM97206.1"/>
    </source>
</evidence>
<protein>
    <submittedName>
        <fullName evidence="3">ATP-binding protein</fullName>
    </submittedName>
</protein>
<dbReference type="GO" id="GO:0005524">
    <property type="term" value="F:ATP binding"/>
    <property type="evidence" value="ECO:0007669"/>
    <property type="project" value="UniProtKB-KW"/>
</dbReference>
<dbReference type="PANTHER" id="PTHR35526:SF3">
    <property type="entry name" value="ANTI-SIGMA-F FACTOR RSBW"/>
    <property type="match status" value="1"/>
</dbReference>
<dbReference type="RefSeq" id="WP_019710089.1">
    <property type="nucleotide sequence ID" value="NZ_CP108540.1"/>
</dbReference>
<dbReference type="AlphaFoldDB" id="A0A3R7J6L1"/>
<dbReference type="GeneID" id="300074919"/>
<dbReference type="InterPro" id="IPR036890">
    <property type="entry name" value="HATPase_C_sf"/>
</dbReference>
<dbReference type="InterPro" id="IPR050267">
    <property type="entry name" value="Anti-sigma-factor_SerPK"/>
</dbReference>
<proteinExistence type="predicted"/>
<evidence type="ECO:0000256" key="1">
    <source>
        <dbReference type="ARBA" id="ARBA00022527"/>
    </source>
</evidence>
<dbReference type="SUPFAM" id="SSF55874">
    <property type="entry name" value="ATPase domain of HSP90 chaperone/DNA topoisomerase II/histidine kinase"/>
    <property type="match status" value="1"/>
</dbReference>
<keyword evidence="1" id="KW-0418">Kinase</keyword>
<organism evidence="3 4">
    <name type="scientific">Streptomyces xinghaiensis</name>
    <dbReference type="NCBI Taxonomy" id="1038928"/>
    <lineage>
        <taxon>Bacteria</taxon>
        <taxon>Bacillati</taxon>
        <taxon>Actinomycetota</taxon>
        <taxon>Actinomycetes</taxon>
        <taxon>Kitasatosporales</taxon>
        <taxon>Streptomycetaceae</taxon>
        <taxon>Streptomyces</taxon>
    </lineage>
</organism>
<keyword evidence="3" id="KW-0067">ATP-binding</keyword>
<sequence length="157" mass="17210">MSAKTVAPLAHVHRVPHEPPEDWEYSLQLPHDPRGPRIARSTVRTVLAEHGLGDLADRAELLTSELATNAFRYSDGQTAVRLKWREGTLRVSVWDTSPSRPAPVIAGPQSESGRGLLLLSLIADDWGILDLEKGHPAVGGKVVWFTLCRPVLRTGTL</sequence>
<keyword evidence="3" id="KW-0547">Nucleotide-binding</keyword>
<feature type="domain" description="Histidine kinase/HSP90-like ATPase" evidence="2">
    <location>
        <begin position="32"/>
        <end position="128"/>
    </location>
</feature>
<dbReference type="GO" id="GO:0004674">
    <property type="term" value="F:protein serine/threonine kinase activity"/>
    <property type="evidence" value="ECO:0007669"/>
    <property type="project" value="UniProtKB-KW"/>
</dbReference>
<evidence type="ECO:0000259" key="2">
    <source>
        <dbReference type="Pfam" id="PF13581"/>
    </source>
</evidence>
<accession>A0A3R7J6L1</accession>
<dbReference type="OrthoDB" id="3214274at2"/>
<keyword evidence="4" id="KW-1185">Reference proteome</keyword>
<dbReference type="Pfam" id="PF13581">
    <property type="entry name" value="HATPase_c_2"/>
    <property type="match status" value="1"/>
</dbReference>
<dbReference type="Proteomes" id="UP000028058">
    <property type="component" value="Unassembled WGS sequence"/>
</dbReference>
<reference evidence="3 4" key="1">
    <citation type="journal article" date="2014" name="Genome Announc.">
        <title>Draft Genome Sequence of Streptomyces fradiae ATCC 19609, a Strain Highly Sensitive to Antibiotics.</title>
        <authorList>
            <person name="Bekker O.B."/>
            <person name="Klimina K.M."/>
            <person name="Vatlin A.A."/>
            <person name="Zakharevich N.V."/>
            <person name="Kasianov A.S."/>
            <person name="Danilenko V.N."/>
        </authorList>
    </citation>
    <scope>NUCLEOTIDE SEQUENCE [LARGE SCALE GENOMIC DNA]</scope>
    <source>
        <strain evidence="3 4">ATCC 19609</strain>
    </source>
</reference>
<name>A0A3R7J6L1_9ACTN</name>
<keyword evidence="1" id="KW-0808">Transferase</keyword>
<dbReference type="PANTHER" id="PTHR35526">
    <property type="entry name" value="ANTI-SIGMA-F FACTOR RSBW-RELATED"/>
    <property type="match status" value="1"/>
</dbReference>
<evidence type="ECO:0000313" key="4">
    <source>
        <dbReference type="Proteomes" id="UP000028058"/>
    </source>
</evidence>